<comment type="caution">
    <text evidence="1">The sequence shown here is derived from an EMBL/GenBank/DDBJ whole genome shotgun (WGS) entry which is preliminary data.</text>
</comment>
<evidence type="ECO:0000313" key="1">
    <source>
        <dbReference type="EMBL" id="PHZ28087.1"/>
    </source>
</evidence>
<gene>
    <name evidence="1" type="ORF">CS533_07465</name>
</gene>
<dbReference type="RefSeq" id="WP_054872396.1">
    <property type="nucleotide sequence ID" value="NZ_CHYZ01000005.1"/>
</dbReference>
<proteinExistence type="predicted"/>
<accession>A0A2G4U447</accession>
<evidence type="ECO:0000313" key="2">
    <source>
        <dbReference type="Proteomes" id="UP000229378"/>
    </source>
</evidence>
<dbReference type="AlphaFoldDB" id="A0A2G4U447"/>
<organism evidence="1 2">
    <name type="scientific">Yersinia bercovieri</name>
    <dbReference type="NCBI Taxonomy" id="634"/>
    <lineage>
        <taxon>Bacteria</taxon>
        <taxon>Pseudomonadati</taxon>
        <taxon>Pseudomonadota</taxon>
        <taxon>Gammaproteobacteria</taxon>
        <taxon>Enterobacterales</taxon>
        <taxon>Yersiniaceae</taxon>
        <taxon>Yersinia</taxon>
    </lineage>
</organism>
<sequence>MQYRYGWEKFHTAIHSLAGFGTQQERLLNAYIFSLSHINPDVDLPEHLREKFTELSASLTRKPAQGDEGKAHATIYAMREDEIHQAIDSIISIYDSVCREMPKG</sequence>
<dbReference type="EMBL" id="PEHN01000005">
    <property type="protein sequence ID" value="PHZ28087.1"/>
    <property type="molecule type" value="Genomic_DNA"/>
</dbReference>
<reference evidence="1 2" key="1">
    <citation type="submission" date="2017-10" db="EMBL/GenBank/DDBJ databases">
        <authorList>
            <person name="Banno H."/>
            <person name="Chua N.-H."/>
        </authorList>
    </citation>
    <scope>NUCLEOTIDE SEQUENCE [LARGE SCALE GENOMIC DNA]</scope>
    <source>
        <strain evidence="1 2">SCPM-O-B-7607</strain>
    </source>
</reference>
<protein>
    <submittedName>
        <fullName evidence="1">Uncharacterized protein</fullName>
    </submittedName>
</protein>
<dbReference type="Proteomes" id="UP000229378">
    <property type="component" value="Unassembled WGS sequence"/>
</dbReference>
<name>A0A2G4U447_YERBE</name>